<dbReference type="InterPro" id="IPR006665">
    <property type="entry name" value="OmpA-like"/>
</dbReference>
<feature type="transmembrane region" description="Helical" evidence="5">
    <location>
        <begin position="59"/>
        <end position="76"/>
    </location>
</feature>
<evidence type="ECO:0000313" key="8">
    <source>
        <dbReference type="Proteomes" id="UP000006383"/>
    </source>
</evidence>
<keyword evidence="5" id="KW-0812">Transmembrane</keyword>
<dbReference type="PANTHER" id="PTHR30329:SF21">
    <property type="entry name" value="LIPOPROTEIN YIAD-RELATED"/>
    <property type="match status" value="1"/>
</dbReference>
<dbReference type="InterPro" id="IPR006664">
    <property type="entry name" value="OMP_bac"/>
</dbReference>
<dbReference type="Gene3D" id="3.30.1330.60">
    <property type="entry name" value="OmpA-like domain"/>
    <property type="match status" value="1"/>
</dbReference>
<organism evidence="7 8">
    <name type="scientific">Brucella ovis (strain ATCC 25840 / 63/290 / NCTC 10512)</name>
    <dbReference type="NCBI Taxonomy" id="444178"/>
    <lineage>
        <taxon>Bacteria</taxon>
        <taxon>Pseudomonadati</taxon>
        <taxon>Pseudomonadota</taxon>
        <taxon>Alphaproteobacteria</taxon>
        <taxon>Hyphomicrobiales</taxon>
        <taxon>Brucellaceae</taxon>
        <taxon>Brucella/Ochrobactrum group</taxon>
        <taxon>Brucella</taxon>
    </lineage>
</organism>
<dbReference type="AlphaFoldDB" id="A0A0H3ANT8"/>
<dbReference type="EMBL" id="CP000708">
    <property type="protein sequence ID" value="ABQ61035.1"/>
    <property type="molecule type" value="Genomic_DNA"/>
</dbReference>
<protein>
    <submittedName>
        <fullName evidence="7">OmpA family protein</fullName>
    </submittedName>
</protein>
<feature type="transmembrane region" description="Helical" evidence="5">
    <location>
        <begin position="83"/>
        <end position="102"/>
    </location>
</feature>
<dbReference type="Pfam" id="PF00691">
    <property type="entry name" value="OmpA"/>
    <property type="match status" value="1"/>
</dbReference>
<dbReference type="SUPFAM" id="SSF103088">
    <property type="entry name" value="OmpA-like"/>
    <property type="match status" value="1"/>
</dbReference>
<sequence length="243" mass="25651">MSHHPALFATIMRAESQIEHNHFMLKKTGIALICATFLAGCTTDPYTGQQKVSNTTGGAAIGAAVGALGGLMVGGSSRAQRNAVLIGAGIGALGGGLIGNYMDRQEAELRAQLQGTGVSVTRNGDRIILNMPSNITFDTDQDQVKSQFYPTLNSVAIVLRKFDKTLVDVYGFTDSTGSASYNQALSQRRAASVASYLDSQGIDPRRFAVIGYGASQPIASNATPEGRAQNRRVEIQISPLRGA</sequence>
<evidence type="ECO:0000256" key="4">
    <source>
        <dbReference type="PROSITE-ProRule" id="PRU00473"/>
    </source>
</evidence>
<dbReference type="Proteomes" id="UP000006383">
    <property type="component" value="Chromosome I"/>
</dbReference>
<dbReference type="HOGENOM" id="CLU_016890_6_2_5"/>
<evidence type="ECO:0000259" key="6">
    <source>
        <dbReference type="PROSITE" id="PS51123"/>
    </source>
</evidence>
<dbReference type="PANTHER" id="PTHR30329">
    <property type="entry name" value="STATOR ELEMENT OF FLAGELLAR MOTOR COMPLEX"/>
    <property type="match status" value="1"/>
</dbReference>
<dbReference type="GO" id="GO:0009279">
    <property type="term" value="C:cell outer membrane"/>
    <property type="evidence" value="ECO:0007669"/>
    <property type="project" value="UniProtKB-SubCell"/>
</dbReference>
<dbReference type="PRINTS" id="PR01021">
    <property type="entry name" value="OMPADOMAIN"/>
</dbReference>
<dbReference type="InterPro" id="IPR027367">
    <property type="entry name" value="Gly-zipper_YMGG"/>
</dbReference>
<dbReference type="InterPro" id="IPR050330">
    <property type="entry name" value="Bact_OuterMem_StrucFunc"/>
</dbReference>
<evidence type="ECO:0000256" key="1">
    <source>
        <dbReference type="ARBA" id="ARBA00004442"/>
    </source>
</evidence>
<evidence type="ECO:0000256" key="2">
    <source>
        <dbReference type="ARBA" id="ARBA00023136"/>
    </source>
</evidence>
<dbReference type="Pfam" id="PF13441">
    <property type="entry name" value="Gly-zipper_YMGG"/>
    <property type="match status" value="1"/>
</dbReference>
<dbReference type="PROSITE" id="PS51123">
    <property type="entry name" value="OMPA_2"/>
    <property type="match status" value="1"/>
</dbReference>
<gene>
    <name evidence="7" type="ordered locus">BOV_1167</name>
</gene>
<evidence type="ECO:0000313" key="7">
    <source>
        <dbReference type="EMBL" id="ABQ61035.1"/>
    </source>
</evidence>
<dbReference type="InterPro" id="IPR036737">
    <property type="entry name" value="OmpA-like_sf"/>
</dbReference>
<reference evidence="8" key="1">
    <citation type="journal article" date="2009" name="PLoS ONE">
        <title>Genome degradation in Brucella ovis corresponds with narrowing of its host range and tissue tropism.</title>
        <authorList>
            <person name="Tsolis R.M."/>
            <person name="Seshadri R."/>
            <person name="Santos R.L."/>
            <person name="Sangari F.J."/>
            <person name="Lobo J.M."/>
            <person name="de Jong M.F."/>
            <person name="Ren Q."/>
            <person name="Myers G."/>
            <person name="Brinkac L.M."/>
            <person name="Nelson W.C."/>
            <person name="Deboy R.T."/>
            <person name="Angiuoli S."/>
            <person name="Khouri H."/>
            <person name="Dimitrov G."/>
            <person name="Robinson J.R."/>
            <person name="Mulligan S."/>
            <person name="Walker R.L."/>
            <person name="Elzer P.E."/>
            <person name="Hassan K.A."/>
            <person name="Paulsen I.T."/>
        </authorList>
    </citation>
    <scope>NUCLEOTIDE SEQUENCE [LARGE SCALE GENOMIC DNA]</scope>
    <source>
        <strain evidence="8">ATCC 25840 / 63/290 / NCTC 10512</strain>
    </source>
</reference>
<name>A0A0H3ANT8_BRUO2</name>
<keyword evidence="8" id="KW-1185">Reference proteome</keyword>
<dbReference type="PRINTS" id="PR01023">
    <property type="entry name" value="NAFLGMOTY"/>
</dbReference>
<dbReference type="CDD" id="cd07185">
    <property type="entry name" value="OmpA_C-like"/>
    <property type="match status" value="1"/>
</dbReference>
<evidence type="ECO:0000256" key="5">
    <source>
        <dbReference type="SAM" id="Phobius"/>
    </source>
</evidence>
<evidence type="ECO:0000256" key="3">
    <source>
        <dbReference type="ARBA" id="ARBA00023237"/>
    </source>
</evidence>
<proteinExistence type="predicted"/>
<keyword evidence="2 4" id="KW-0472">Membrane</keyword>
<feature type="domain" description="OmpA-like" evidence="6">
    <location>
        <begin position="124"/>
        <end position="241"/>
    </location>
</feature>
<keyword evidence="3" id="KW-0998">Cell outer membrane</keyword>
<dbReference type="KEGG" id="bov:BOV_1167"/>
<keyword evidence="5" id="KW-1133">Transmembrane helix</keyword>
<comment type="subcellular location">
    <subcellularLocation>
        <location evidence="1">Cell outer membrane</location>
    </subcellularLocation>
</comment>
<accession>A0A0H3ANT8</accession>